<dbReference type="PANTHER" id="PTHR44591">
    <property type="entry name" value="STRESS RESPONSE REGULATOR PROTEIN 1"/>
    <property type="match status" value="1"/>
</dbReference>
<evidence type="ECO:0000256" key="3">
    <source>
        <dbReference type="SAM" id="MobiDB-lite"/>
    </source>
</evidence>
<evidence type="ECO:0000256" key="1">
    <source>
        <dbReference type="ARBA" id="ARBA00022553"/>
    </source>
</evidence>
<evidence type="ECO:0000313" key="6">
    <source>
        <dbReference type="Proteomes" id="UP000605784"/>
    </source>
</evidence>
<reference evidence="5" key="2">
    <citation type="submission" date="2020-09" db="EMBL/GenBank/DDBJ databases">
        <authorList>
            <person name="Sun Q."/>
            <person name="Ohkuma M."/>
        </authorList>
    </citation>
    <scope>NUCLEOTIDE SEQUENCE</scope>
    <source>
        <strain evidence="5">JCM 17820</strain>
    </source>
</reference>
<name>A0A830GHR7_9EURY</name>
<dbReference type="Pfam" id="PF00072">
    <property type="entry name" value="Response_reg"/>
    <property type="match status" value="1"/>
</dbReference>
<dbReference type="AlphaFoldDB" id="A0A830GHR7"/>
<gene>
    <name evidence="5" type="ORF">GCM10009030_06390</name>
</gene>
<dbReference type="InterPro" id="IPR050595">
    <property type="entry name" value="Bact_response_regulator"/>
</dbReference>
<dbReference type="InterPro" id="IPR001789">
    <property type="entry name" value="Sig_transdc_resp-reg_receiver"/>
</dbReference>
<dbReference type="GO" id="GO:0003677">
    <property type="term" value="F:DNA binding"/>
    <property type="evidence" value="ECO:0007669"/>
    <property type="project" value="UniProtKB-KW"/>
</dbReference>
<dbReference type="EMBL" id="BMOU01000001">
    <property type="protein sequence ID" value="GGN87578.1"/>
    <property type="molecule type" value="Genomic_DNA"/>
</dbReference>
<dbReference type="RefSeq" id="WP_188994477.1">
    <property type="nucleotide sequence ID" value="NZ_BMOU01000001.1"/>
</dbReference>
<dbReference type="Gene3D" id="3.40.50.2300">
    <property type="match status" value="1"/>
</dbReference>
<keyword evidence="1 2" id="KW-0597">Phosphoprotein</keyword>
<feature type="modified residue" description="4-aspartylphosphate" evidence="2">
    <location>
        <position position="54"/>
    </location>
</feature>
<sequence length="198" mass="21419">MSETPETVLLADDDAGCRALYTAWLEADYEIRTAADGTAALEQMDDDVDLVVLDREMPRKDGEAVAAAIDAGDNDPFVVMISGVEPGVDLLDIPVDDYLTKPVQRESVLAVAERAATLSTCQARLQQFLALASRKECLETHVHPAELSESDAYRCVVRRLERERAAVEEALDAAVSTPDTDNPDASTLPGLSWATESP</sequence>
<keyword evidence="6" id="KW-1185">Reference proteome</keyword>
<dbReference type="SUPFAM" id="SSF52172">
    <property type="entry name" value="CheY-like"/>
    <property type="match status" value="1"/>
</dbReference>
<evidence type="ECO:0000259" key="4">
    <source>
        <dbReference type="PROSITE" id="PS50110"/>
    </source>
</evidence>
<dbReference type="GO" id="GO:0000160">
    <property type="term" value="P:phosphorelay signal transduction system"/>
    <property type="evidence" value="ECO:0007669"/>
    <property type="project" value="InterPro"/>
</dbReference>
<evidence type="ECO:0000256" key="2">
    <source>
        <dbReference type="PROSITE-ProRule" id="PRU00169"/>
    </source>
</evidence>
<proteinExistence type="predicted"/>
<dbReference type="InterPro" id="IPR013971">
    <property type="entry name" value="HalX_domain"/>
</dbReference>
<dbReference type="InterPro" id="IPR011006">
    <property type="entry name" value="CheY-like_superfamily"/>
</dbReference>
<evidence type="ECO:0000313" key="5">
    <source>
        <dbReference type="EMBL" id="GGN87578.1"/>
    </source>
</evidence>
<comment type="caution">
    <text evidence="5">The sequence shown here is derived from an EMBL/GenBank/DDBJ whole genome shotgun (WGS) entry which is preliminary data.</text>
</comment>
<dbReference type="SMART" id="SM00448">
    <property type="entry name" value="REC"/>
    <property type="match status" value="1"/>
</dbReference>
<organism evidence="5 6">
    <name type="scientific">Haloarcula pellucida</name>
    <dbReference type="NCBI Taxonomy" id="1427151"/>
    <lineage>
        <taxon>Archaea</taxon>
        <taxon>Methanobacteriati</taxon>
        <taxon>Methanobacteriota</taxon>
        <taxon>Stenosarchaea group</taxon>
        <taxon>Halobacteria</taxon>
        <taxon>Halobacteriales</taxon>
        <taxon>Haloarculaceae</taxon>
        <taxon>Haloarcula</taxon>
    </lineage>
</organism>
<protein>
    <submittedName>
        <fullName evidence="5">DNA-binding protein</fullName>
    </submittedName>
</protein>
<dbReference type="PANTHER" id="PTHR44591:SF3">
    <property type="entry name" value="RESPONSE REGULATORY DOMAIN-CONTAINING PROTEIN"/>
    <property type="match status" value="1"/>
</dbReference>
<dbReference type="Pfam" id="PF08663">
    <property type="entry name" value="HalX"/>
    <property type="match status" value="1"/>
</dbReference>
<feature type="domain" description="Response regulatory" evidence="4">
    <location>
        <begin position="7"/>
        <end position="116"/>
    </location>
</feature>
<accession>A0A830GHR7</accession>
<dbReference type="PROSITE" id="PS50110">
    <property type="entry name" value="RESPONSE_REGULATORY"/>
    <property type="match status" value="1"/>
</dbReference>
<keyword evidence="5" id="KW-0238">DNA-binding</keyword>
<feature type="region of interest" description="Disordered" evidence="3">
    <location>
        <begin position="171"/>
        <end position="198"/>
    </location>
</feature>
<reference evidence="5" key="1">
    <citation type="journal article" date="2014" name="Int. J. Syst. Evol. Microbiol.">
        <title>Complete genome sequence of Corynebacterium casei LMG S-19264T (=DSM 44701T), isolated from a smear-ripened cheese.</title>
        <authorList>
            <consortium name="US DOE Joint Genome Institute (JGI-PGF)"/>
            <person name="Walter F."/>
            <person name="Albersmeier A."/>
            <person name="Kalinowski J."/>
            <person name="Ruckert C."/>
        </authorList>
    </citation>
    <scope>NUCLEOTIDE SEQUENCE</scope>
    <source>
        <strain evidence="5">JCM 17820</strain>
    </source>
</reference>
<dbReference type="Proteomes" id="UP000605784">
    <property type="component" value="Unassembled WGS sequence"/>
</dbReference>